<comment type="caution">
    <text evidence="1">The sequence shown here is derived from an EMBL/GenBank/DDBJ whole genome shotgun (WGS) entry which is preliminary data.</text>
</comment>
<protein>
    <submittedName>
        <fullName evidence="1">Uncharacterized protein</fullName>
    </submittedName>
</protein>
<reference evidence="2" key="1">
    <citation type="journal article" date="2019" name="Int. J. Syst. Evol. Microbiol.">
        <title>The Global Catalogue of Microorganisms (GCM) 10K type strain sequencing project: providing services to taxonomists for standard genome sequencing and annotation.</title>
        <authorList>
            <consortium name="The Broad Institute Genomics Platform"/>
            <consortium name="The Broad Institute Genome Sequencing Center for Infectious Disease"/>
            <person name="Wu L."/>
            <person name="Ma J."/>
        </authorList>
    </citation>
    <scope>NUCLEOTIDE SEQUENCE [LARGE SCALE GENOMIC DNA]</scope>
    <source>
        <strain evidence="2">CGMCC 4.7357</strain>
    </source>
</reference>
<dbReference type="EMBL" id="JBHSFH010000007">
    <property type="protein sequence ID" value="MFC4495751.1"/>
    <property type="molecule type" value="Genomic_DNA"/>
</dbReference>
<dbReference type="Gene3D" id="3.30.429.10">
    <property type="entry name" value="Macrophage Migration Inhibitory Factor"/>
    <property type="match status" value="1"/>
</dbReference>
<organism evidence="1 2">
    <name type="scientific">Streptomyces ovatisporus</name>
    <dbReference type="NCBI Taxonomy" id="1128682"/>
    <lineage>
        <taxon>Bacteria</taxon>
        <taxon>Bacillati</taxon>
        <taxon>Actinomycetota</taxon>
        <taxon>Actinomycetes</taxon>
        <taxon>Kitasatosporales</taxon>
        <taxon>Streptomycetaceae</taxon>
        <taxon>Streptomyces</taxon>
    </lineage>
</organism>
<dbReference type="RefSeq" id="WP_386449054.1">
    <property type="nucleotide sequence ID" value="NZ_JBHSFH010000007.1"/>
</dbReference>
<gene>
    <name evidence="1" type="ORF">ACFPA8_16605</name>
</gene>
<evidence type="ECO:0000313" key="2">
    <source>
        <dbReference type="Proteomes" id="UP001595997"/>
    </source>
</evidence>
<accession>A0ABV9AA07</accession>
<proteinExistence type="predicted"/>
<sequence>MPTIEVSSPALPVPARRSVALRLTRWFTSRGVPAGHVVVRFTTPDPGTVFSGGMPLEALPHDGEGLHHASVTVCVGPERDEEFRSGLAEEIASALGLTPGTPFLYIEFRETDPGHVYLGHQGRLRRASEALAAAEGKAHR</sequence>
<dbReference type="Proteomes" id="UP001595997">
    <property type="component" value="Unassembled WGS sequence"/>
</dbReference>
<evidence type="ECO:0000313" key="1">
    <source>
        <dbReference type="EMBL" id="MFC4495751.1"/>
    </source>
</evidence>
<keyword evidence="2" id="KW-1185">Reference proteome</keyword>
<name>A0ABV9AA07_9ACTN</name>
<dbReference type="InterPro" id="IPR014347">
    <property type="entry name" value="Tautomerase/MIF_sf"/>
</dbReference>